<dbReference type="CDD" id="cd19990">
    <property type="entry name" value="PBP1_GABAb_receptor_plant"/>
    <property type="match status" value="1"/>
</dbReference>
<dbReference type="InterPro" id="IPR044440">
    <property type="entry name" value="GABAb_receptor_plant_PBP1"/>
</dbReference>
<evidence type="ECO:0000256" key="18">
    <source>
        <dbReference type="SAM" id="Phobius"/>
    </source>
</evidence>
<evidence type="ECO:0000256" key="15">
    <source>
        <dbReference type="PIRNR" id="PIRNR037090"/>
    </source>
</evidence>
<evidence type="ECO:0000256" key="6">
    <source>
        <dbReference type="ARBA" id="ARBA00022729"/>
    </source>
</evidence>
<evidence type="ECO:0000256" key="17">
    <source>
        <dbReference type="SAM" id="MobiDB-lite"/>
    </source>
</evidence>
<comment type="function">
    <text evidence="14">Glutamate-gated receptor that probably acts as a non-selective cation channel. May be involved in light-signal transduction and calcium homeostasis via the regulation of calcium influx into cells.</text>
</comment>
<dbReference type="Proteomes" id="UP000030645">
    <property type="component" value="Unassembled WGS sequence"/>
</dbReference>
<evidence type="ECO:0000313" key="20">
    <source>
        <dbReference type="EMBL" id="EXB74932.1"/>
    </source>
</evidence>
<dbReference type="SUPFAM" id="SSF53822">
    <property type="entry name" value="Periplasmic binding protein-like I"/>
    <property type="match status" value="1"/>
</dbReference>
<keyword evidence="13 15" id="KW-0407">Ion channel</keyword>
<evidence type="ECO:0000259" key="19">
    <source>
        <dbReference type="SMART" id="SM00079"/>
    </source>
</evidence>
<dbReference type="Pfam" id="PF00060">
    <property type="entry name" value="Lig_chan"/>
    <property type="match status" value="1"/>
</dbReference>
<evidence type="ECO:0000256" key="2">
    <source>
        <dbReference type="ARBA" id="ARBA00008685"/>
    </source>
</evidence>
<feature type="transmembrane region" description="Helical" evidence="18">
    <location>
        <begin position="21"/>
        <end position="40"/>
    </location>
</feature>
<feature type="disulfide bond" evidence="16">
    <location>
        <begin position="779"/>
        <end position="835"/>
    </location>
</feature>
<keyword evidence="12 15" id="KW-1071">Ligand-gated ion channel</keyword>
<comment type="similarity">
    <text evidence="2 15">Belongs to the glutamate-gated ion channel (TC 1.A.10.1) family.</text>
</comment>
<dbReference type="OrthoDB" id="5984008at2759"/>
<keyword evidence="16" id="KW-1015">Disulfide bond</keyword>
<evidence type="ECO:0000256" key="5">
    <source>
        <dbReference type="ARBA" id="ARBA00022692"/>
    </source>
</evidence>
<dbReference type="FunFam" id="3.40.50.2300:FF:000081">
    <property type="entry name" value="Glutamate receptor"/>
    <property type="match status" value="1"/>
</dbReference>
<reference evidence="21" key="1">
    <citation type="submission" date="2013-01" db="EMBL/GenBank/DDBJ databases">
        <title>Draft Genome Sequence of a Mulberry Tree, Morus notabilis C.K. Schneid.</title>
        <authorList>
            <person name="He N."/>
            <person name="Zhao S."/>
        </authorList>
    </citation>
    <scope>NUCLEOTIDE SEQUENCE</scope>
</reference>
<evidence type="ECO:0000256" key="13">
    <source>
        <dbReference type="ARBA" id="ARBA00023303"/>
    </source>
</evidence>
<dbReference type="InterPro" id="IPR015683">
    <property type="entry name" value="Ionotropic_Glu_rcpt"/>
</dbReference>
<comment type="function">
    <text evidence="15">Glutamate-gated receptor that probably acts as non-selective cation channel.</text>
</comment>
<sequence>MIFKASKKASSMAKKKPNTRVFGLSVCFTARFMILTWIMFSAMAQNNSTTEVNVGVILNLDTGVGKVGLSCLKMALSDFYNSRSFYNTRLVLHVRDSNKDVVKAASAALDLMNNEKVEAIIGPQTSMQANFVINLGGQAHVPIISFSATSPALSSLRSPYFFQATQNDSSQVNPITALVQAFGWRQVVPIYVDNYYGESFIPYLTDALQNVDVRVPYRSAVPPRATDEQIASELYKLMTMQSRVFVVHMLPHLGSRLFAKAEEIGLMEKGCVWIVTNGLAELLNSTVVGSMQGVLGVKTHVGRRKELESFRVRWKRQFQRENPGVVDAPELNVFGLWAYDAAFALAMAVEKVGGRNGNGYASSGFVHYDSENSSTQLDTFGVSRNGRKLRDELLAIRFRGLTGEFSMVSGQLQSSTFEVVNVNGNGERLVGFWSPQSGLTRKLNVAANASVVYLTSESNLGPVIWPGDSLSVPKGWVAPTNGKKLRVGVPVKSGNSSFVKLIKDPSTNRTQFTGFCIEVFNAVIDQMPCAVPFDFIPFSKPNGESAGSYNDMIYQVYLGNFDAVAADMTIIANRSLYVDFTLPYTDSGVTMIVPIKSMEMKNAWVFLKPWTWELWVTTCCFFLFVGFVVWLLEHRINNDFRGPPSHQVGTSFWFSFSTMVFAHREQVVSNMARIVLIIWCFVVLVLTQSYTASLTSLLTVQQLRPTLTNVNELLKNKVNVGFPNGSFVLEMLREFVPLEPSQIKVYKSLQHLGELFENGDIEAAFDEIPYVKLFIAKHCSNYAMVGPIYKTAGFGFAFPRGSPLVRDVSRAILNVTEGNKMKEIENAWFTSATACPDSSAAASSASLGLNSFWGLFLIAGSASLSTLTIFVAMFLYKHRKIWTRFDPEVSLWQKIRMVSKIFDEKDLSSHTFRKNSELQNRSPNHVIDVVNGSPNNNFPPSPSSCSNQTEFNFTAHEEPGRPSST</sequence>
<name>W9RHR5_9ROSA</name>
<comment type="subcellular location">
    <subcellularLocation>
        <location evidence="1">Membrane</location>
        <topology evidence="1">Multi-pass membrane protein</topology>
    </subcellularLocation>
</comment>
<dbReference type="GO" id="GO:0015276">
    <property type="term" value="F:ligand-gated monoatomic ion channel activity"/>
    <property type="evidence" value="ECO:0007669"/>
    <property type="project" value="InterPro"/>
</dbReference>
<keyword evidence="4 15" id="KW-0813">Transport</keyword>
<gene>
    <name evidence="20" type="ORF">L484_018641</name>
</gene>
<dbReference type="FunFam" id="3.40.50.2300:FF:000310">
    <property type="entry name" value="Glutamate receptor"/>
    <property type="match status" value="1"/>
</dbReference>
<evidence type="ECO:0000256" key="11">
    <source>
        <dbReference type="ARBA" id="ARBA00023180"/>
    </source>
</evidence>
<evidence type="ECO:0000313" key="21">
    <source>
        <dbReference type="Proteomes" id="UP000030645"/>
    </source>
</evidence>
<dbReference type="InterPro" id="IPR028082">
    <property type="entry name" value="Peripla_BP_I"/>
</dbReference>
<feature type="region of interest" description="Disordered" evidence="17">
    <location>
        <begin position="932"/>
        <end position="965"/>
    </location>
</feature>
<organism evidence="20 21">
    <name type="scientific">Morus notabilis</name>
    <dbReference type="NCBI Taxonomy" id="981085"/>
    <lineage>
        <taxon>Eukaryota</taxon>
        <taxon>Viridiplantae</taxon>
        <taxon>Streptophyta</taxon>
        <taxon>Embryophyta</taxon>
        <taxon>Tracheophyta</taxon>
        <taxon>Spermatophyta</taxon>
        <taxon>Magnoliopsida</taxon>
        <taxon>eudicotyledons</taxon>
        <taxon>Gunneridae</taxon>
        <taxon>Pentapetalae</taxon>
        <taxon>rosids</taxon>
        <taxon>fabids</taxon>
        <taxon>Rosales</taxon>
        <taxon>Moraceae</taxon>
        <taxon>Moreae</taxon>
        <taxon>Morus</taxon>
    </lineage>
</organism>
<dbReference type="Gene3D" id="3.40.190.10">
    <property type="entry name" value="Periplasmic binding protein-like II"/>
    <property type="match status" value="2"/>
</dbReference>
<feature type="transmembrane region" description="Helical" evidence="18">
    <location>
        <begin position="610"/>
        <end position="632"/>
    </location>
</feature>
<keyword evidence="10 15" id="KW-0675">Receptor</keyword>
<keyword evidence="5 18" id="KW-0812">Transmembrane</keyword>
<dbReference type="PIRSF" id="PIRSF037090">
    <property type="entry name" value="Iontro_Glu-like_rcpt_pln"/>
    <property type="match status" value="1"/>
</dbReference>
<keyword evidence="9 15" id="KW-0472">Membrane</keyword>
<accession>W9RHR5</accession>
<dbReference type="InterPro" id="IPR001828">
    <property type="entry name" value="ANF_lig-bd_rcpt"/>
</dbReference>
<dbReference type="Pfam" id="PF01094">
    <property type="entry name" value="ANF_receptor"/>
    <property type="match status" value="1"/>
</dbReference>
<keyword evidence="11" id="KW-0325">Glycoprotein</keyword>
<dbReference type="Pfam" id="PF10613">
    <property type="entry name" value="Lig_chan-Glu_bd"/>
    <property type="match status" value="1"/>
</dbReference>
<evidence type="ECO:0000256" key="7">
    <source>
        <dbReference type="ARBA" id="ARBA00022989"/>
    </source>
</evidence>
<evidence type="ECO:0000256" key="9">
    <source>
        <dbReference type="ARBA" id="ARBA00023136"/>
    </source>
</evidence>
<evidence type="ECO:0000256" key="1">
    <source>
        <dbReference type="ARBA" id="ARBA00004141"/>
    </source>
</evidence>
<dbReference type="FunFam" id="1.10.287.70:FF:000037">
    <property type="entry name" value="Glutamate receptor"/>
    <property type="match status" value="1"/>
</dbReference>
<feature type="transmembrane region" description="Helical" evidence="18">
    <location>
        <begin position="852"/>
        <end position="876"/>
    </location>
</feature>
<evidence type="ECO:0000256" key="10">
    <source>
        <dbReference type="ARBA" id="ARBA00023170"/>
    </source>
</evidence>
<feature type="transmembrane region" description="Helical" evidence="18">
    <location>
        <begin position="674"/>
        <end position="698"/>
    </location>
</feature>
<dbReference type="AlphaFoldDB" id="W9RHR5"/>
<dbReference type="InterPro" id="IPR017103">
    <property type="entry name" value="Iontropic_Glu_rcpt_pln"/>
</dbReference>
<dbReference type="eggNOG" id="KOG1052">
    <property type="taxonomic scope" value="Eukaryota"/>
</dbReference>
<evidence type="ECO:0000256" key="3">
    <source>
        <dbReference type="ARBA" id="ARBA00011095"/>
    </source>
</evidence>
<comment type="subunit">
    <text evidence="3">May form heteromers.</text>
</comment>
<dbReference type="Gene3D" id="3.40.50.2300">
    <property type="match status" value="2"/>
</dbReference>
<dbReference type="InterPro" id="IPR019594">
    <property type="entry name" value="Glu/Gly-bd"/>
</dbReference>
<evidence type="ECO:0000256" key="12">
    <source>
        <dbReference type="ARBA" id="ARBA00023286"/>
    </source>
</evidence>
<dbReference type="Gene3D" id="1.10.287.70">
    <property type="match status" value="1"/>
</dbReference>
<dbReference type="PANTHER" id="PTHR34836">
    <property type="entry name" value="OS06G0188250 PROTEIN"/>
    <property type="match status" value="1"/>
</dbReference>
<evidence type="ECO:0000256" key="16">
    <source>
        <dbReference type="PIRSR" id="PIRSR037090-50"/>
    </source>
</evidence>
<dbReference type="CDD" id="cd13686">
    <property type="entry name" value="GluR_Plant"/>
    <property type="match status" value="1"/>
</dbReference>
<dbReference type="InterPro" id="IPR001320">
    <property type="entry name" value="Iontro_rcpt_C"/>
</dbReference>
<evidence type="ECO:0000256" key="8">
    <source>
        <dbReference type="ARBA" id="ARBA00023065"/>
    </source>
</evidence>
<proteinExistence type="inferred from homology"/>
<keyword evidence="8 15" id="KW-0406">Ion transport</keyword>
<evidence type="ECO:0000256" key="14">
    <source>
        <dbReference type="ARBA" id="ARBA00049638"/>
    </source>
</evidence>
<feature type="domain" description="Ionotropic glutamate receptor C-terminal" evidence="19">
    <location>
        <begin position="484"/>
        <end position="831"/>
    </location>
</feature>
<dbReference type="KEGG" id="mnt:21401607"/>
<keyword evidence="6" id="KW-0732">Signal</keyword>
<dbReference type="PANTHER" id="PTHR34836:SF1">
    <property type="entry name" value="OS09G0428600 PROTEIN"/>
    <property type="match status" value="1"/>
</dbReference>
<dbReference type="STRING" id="981085.W9RHR5"/>
<protein>
    <recommendedName>
        <fullName evidence="15">Glutamate receptor</fullName>
    </recommendedName>
</protein>
<dbReference type="FunFam" id="3.40.190.10:FF:000103">
    <property type="entry name" value="Glutamate receptor"/>
    <property type="match status" value="1"/>
</dbReference>
<dbReference type="GO" id="GO:0016020">
    <property type="term" value="C:membrane"/>
    <property type="evidence" value="ECO:0007669"/>
    <property type="project" value="UniProtKB-SubCell"/>
</dbReference>
<evidence type="ECO:0000256" key="4">
    <source>
        <dbReference type="ARBA" id="ARBA00022448"/>
    </source>
</evidence>
<dbReference type="SUPFAM" id="SSF53850">
    <property type="entry name" value="Periplasmic binding protein-like II"/>
    <property type="match status" value="1"/>
</dbReference>
<dbReference type="SMART" id="SM00079">
    <property type="entry name" value="PBPe"/>
    <property type="match status" value="1"/>
</dbReference>
<dbReference type="EMBL" id="KE344662">
    <property type="protein sequence ID" value="EXB74932.1"/>
    <property type="molecule type" value="Genomic_DNA"/>
</dbReference>
<feature type="compositionally biased region" description="Basic and acidic residues" evidence="17">
    <location>
        <begin position="955"/>
        <end position="965"/>
    </location>
</feature>
<keyword evidence="7 18" id="KW-1133">Transmembrane helix</keyword>
<keyword evidence="21" id="KW-1185">Reference proteome</keyword>